<sequence length="356" mass="38683">MASSIDRRRLLFLTASCLLLTGSTVASAQFATHAPEQPPPDELTPPAPVSITVNARPVAAFDLRDRSRTRFGSLTFRGGLILTSAFRGFGGLSSLRLDSKGRQFISASDKGSWFTGRIVYAASGEMVGLADVEAAPMLGRDGRPITERGWFDTESIARDGSLVYVGIERANRIMRFDFAKGYTRARGEEVEVPAAIRRLPFNRGLEAMVIVPRDRPLGGTLIAISERGLDTERNILAFLIGGPSPGRFTIRRTENYDISDACLLPSGDILILERKFSLTGGIGIRIRRIGIDAIAPGALVDGPSIFDAGLGQEIDNYEGLSAFVNDDGEIVLTLVSDDNFSLFQRTLLMQFTLAEH</sequence>
<comment type="caution">
    <text evidence="3">The sequence shown here is derived from an EMBL/GenBank/DDBJ whole genome shotgun (WGS) entry which is preliminary data.</text>
</comment>
<organism evidence="3 4">
    <name type="scientific">Nitrobacter winogradskyi</name>
    <name type="common">Nitrobacter agilis</name>
    <dbReference type="NCBI Taxonomy" id="913"/>
    <lineage>
        <taxon>Bacteria</taxon>
        <taxon>Pseudomonadati</taxon>
        <taxon>Pseudomonadota</taxon>
        <taxon>Alphaproteobacteria</taxon>
        <taxon>Hyphomicrobiales</taxon>
        <taxon>Nitrobacteraceae</taxon>
        <taxon>Nitrobacter</taxon>
    </lineage>
</organism>
<accession>A0A4Y3WA16</accession>
<keyword evidence="1" id="KW-0732">Signal</keyword>
<dbReference type="OrthoDB" id="9798693at2"/>
<dbReference type="RefSeq" id="WP_141382672.1">
    <property type="nucleotide sequence ID" value="NZ_BJNF01000020.1"/>
</dbReference>
<dbReference type="AlphaFoldDB" id="A0A4Y3WA16"/>
<reference evidence="3 4" key="1">
    <citation type="submission" date="2019-06" db="EMBL/GenBank/DDBJ databases">
        <title>Whole genome shotgun sequence of Nitrobacter winogradskyi NBRC 14297.</title>
        <authorList>
            <person name="Hosoyama A."/>
            <person name="Uohara A."/>
            <person name="Ohji S."/>
            <person name="Ichikawa N."/>
        </authorList>
    </citation>
    <scope>NUCLEOTIDE SEQUENCE [LARGE SCALE GENOMIC DNA]</scope>
    <source>
        <strain evidence="3 4">NBRC 14297</strain>
    </source>
</reference>
<evidence type="ECO:0000313" key="3">
    <source>
        <dbReference type="EMBL" id="GEC14921.1"/>
    </source>
</evidence>
<name>A0A4Y3WA16_NITWI</name>
<dbReference type="Pfam" id="PF13449">
    <property type="entry name" value="Phytase-like"/>
    <property type="match status" value="1"/>
</dbReference>
<evidence type="ECO:0000259" key="2">
    <source>
        <dbReference type="Pfam" id="PF13449"/>
    </source>
</evidence>
<dbReference type="Proteomes" id="UP000318825">
    <property type="component" value="Unassembled WGS sequence"/>
</dbReference>
<dbReference type="InterPro" id="IPR014567">
    <property type="entry name" value="UCP031900"/>
</dbReference>
<dbReference type="PIRSF" id="PIRSF031900">
    <property type="entry name" value="UCP031900"/>
    <property type="match status" value="1"/>
</dbReference>
<feature type="signal peptide" evidence="1">
    <location>
        <begin position="1"/>
        <end position="28"/>
    </location>
</feature>
<gene>
    <name evidence="3" type="ORF">NWI01_08130</name>
</gene>
<protein>
    <recommendedName>
        <fullName evidence="2">Phytase-like domain-containing protein</fullName>
    </recommendedName>
</protein>
<evidence type="ECO:0000256" key="1">
    <source>
        <dbReference type="SAM" id="SignalP"/>
    </source>
</evidence>
<proteinExistence type="predicted"/>
<feature type="chain" id="PRO_5021257479" description="Phytase-like domain-containing protein" evidence="1">
    <location>
        <begin position="29"/>
        <end position="356"/>
    </location>
</feature>
<evidence type="ECO:0000313" key="4">
    <source>
        <dbReference type="Proteomes" id="UP000318825"/>
    </source>
</evidence>
<dbReference type="EMBL" id="BJNF01000020">
    <property type="protein sequence ID" value="GEC14921.1"/>
    <property type="molecule type" value="Genomic_DNA"/>
</dbReference>
<feature type="domain" description="Phytase-like" evidence="2">
    <location>
        <begin position="88"/>
        <end position="340"/>
    </location>
</feature>
<dbReference type="InterPro" id="IPR027372">
    <property type="entry name" value="Phytase-like_dom"/>
</dbReference>